<keyword evidence="1" id="KW-0677">Repeat</keyword>
<sequence>MPPVMFPVKKWNQDSIFIDKRDIFRHVDHKKISQKICRSMYSGSSFISMFLSPDSNYCAGGSLRGRGWKYGSGFVDGIFPVLSPIAQQILTFIEKEKYLERIWSSLDTLRPTNHTWDDLINVAVQLRINKQWNLIILMCEWILCRSSFLADMICYNLLIEAYGQSSLVKKAESTYLALLDARYVPTEDTSALLLKSYSKCGMLEKAETDFSVMRKNGLPPNDSSEDQELDINRIYFDVAVGAKKECVYGLDSQASTLYKDLTCNFPVVSEHVAEERIKILEKEVSFMRENQESSSRACRVGGATTSRAREARVPSVVQSQSSAVVVASIPPHRDFVDGVDNHSPQPVDPDNESVSHAEFGEVFQAPAQAVTNV</sequence>
<dbReference type="STRING" id="33114.A0A2G2VM06"/>
<feature type="repeat" description="PPR" evidence="2">
    <location>
        <begin position="186"/>
        <end position="220"/>
    </location>
</feature>
<dbReference type="Gene3D" id="1.25.40.10">
    <property type="entry name" value="Tetratricopeptide repeat domain"/>
    <property type="match status" value="1"/>
</dbReference>
<organism evidence="3 4">
    <name type="scientific">Capsicum baccatum</name>
    <name type="common">Peruvian pepper</name>
    <dbReference type="NCBI Taxonomy" id="33114"/>
    <lineage>
        <taxon>Eukaryota</taxon>
        <taxon>Viridiplantae</taxon>
        <taxon>Streptophyta</taxon>
        <taxon>Embryophyta</taxon>
        <taxon>Tracheophyta</taxon>
        <taxon>Spermatophyta</taxon>
        <taxon>Magnoliopsida</taxon>
        <taxon>eudicotyledons</taxon>
        <taxon>Gunneridae</taxon>
        <taxon>Pentapetalae</taxon>
        <taxon>asterids</taxon>
        <taxon>lamiids</taxon>
        <taxon>Solanales</taxon>
        <taxon>Solanaceae</taxon>
        <taxon>Solanoideae</taxon>
        <taxon>Capsiceae</taxon>
        <taxon>Capsicum</taxon>
    </lineage>
</organism>
<evidence type="ECO:0000256" key="2">
    <source>
        <dbReference type="PROSITE-ProRule" id="PRU00708"/>
    </source>
</evidence>
<dbReference type="InterPro" id="IPR011990">
    <property type="entry name" value="TPR-like_helical_dom_sf"/>
</dbReference>
<comment type="caution">
    <text evidence="3">The sequence shown here is derived from an EMBL/GenBank/DDBJ whole genome shotgun (WGS) entry which is preliminary data.</text>
</comment>
<dbReference type="Proteomes" id="UP000224567">
    <property type="component" value="Unassembled WGS sequence"/>
</dbReference>
<reference evidence="3 4" key="1">
    <citation type="journal article" date="2017" name="Genome Biol.">
        <title>New reference genome sequences of hot pepper reveal the massive evolution of plant disease-resistance genes by retroduplication.</title>
        <authorList>
            <person name="Kim S."/>
            <person name="Park J."/>
            <person name="Yeom S.I."/>
            <person name="Kim Y.M."/>
            <person name="Seo E."/>
            <person name="Kim K.T."/>
            <person name="Kim M.S."/>
            <person name="Lee J.M."/>
            <person name="Cheong K."/>
            <person name="Shin H.S."/>
            <person name="Kim S.B."/>
            <person name="Han K."/>
            <person name="Lee J."/>
            <person name="Park M."/>
            <person name="Lee H.A."/>
            <person name="Lee H.Y."/>
            <person name="Lee Y."/>
            <person name="Oh S."/>
            <person name="Lee J.H."/>
            <person name="Choi E."/>
            <person name="Choi E."/>
            <person name="Lee S.E."/>
            <person name="Jeon J."/>
            <person name="Kim H."/>
            <person name="Choi G."/>
            <person name="Song H."/>
            <person name="Lee J."/>
            <person name="Lee S.C."/>
            <person name="Kwon J.K."/>
            <person name="Lee H.Y."/>
            <person name="Koo N."/>
            <person name="Hong Y."/>
            <person name="Kim R.W."/>
            <person name="Kang W.H."/>
            <person name="Huh J.H."/>
            <person name="Kang B.C."/>
            <person name="Yang T.J."/>
            <person name="Lee Y.H."/>
            <person name="Bennetzen J.L."/>
            <person name="Choi D."/>
        </authorList>
    </citation>
    <scope>NUCLEOTIDE SEQUENCE [LARGE SCALE GENOMIC DNA]</scope>
    <source>
        <strain evidence="4">cv. PBC81</strain>
    </source>
</reference>
<evidence type="ECO:0000313" key="4">
    <source>
        <dbReference type="Proteomes" id="UP000224567"/>
    </source>
</evidence>
<dbReference type="EMBL" id="MLFT02000011">
    <property type="protein sequence ID" value="PHT34004.1"/>
    <property type="molecule type" value="Genomic_DNA"/>
</dbReference>
<dbReference type="Pfam" id="PF01535">
    <property type="entry name" value="PPR"/>
    <property type="match status" value="2"/>
</dbReference>
<dbReference type="PANTHER" id="PTHR46862">
    <property type="entry name" value="OS07G0661900 PROTEIN"/>
    <property type="match status" value="1"/>
</dbReference>
<accession>A0A2G2VM06</accession>
<protein>
    <submittedName>
        <fullName evidence="3">Pentatricopeptide repeat-containing protein</fullName>
    </submittedName>
</protein>
<feature type="repeat" description="PPR" evidence="2">
    <location>
        <begin position="151"/>
        <end position="185"/>
    </location>
</feature>
<gene>
    <name evidence="3" type="ORF">CQW23_25804</name>
</gene>
<name>A0A2G2VM06_CAPBA</name>
<reference evidence="4" key="2">
    <citation type="journal article" date="2017" name="J. Anim. Genet.">
        <title>Multiple reference genome sequences of hot pepper reveal the massive evolution of plant disease resistance genes by retroduplication.</title>
        <authorList>
            <person name="Kim S."/>
            <person name="Park J."/>
            <person name="Yeom S.-I."/>
            <person name="Kim Y.-M."/>
            <person name="Seo E."/>
            <person name="Kim K.-T."/>
            <person name="Kim M.-S."/>
            <person name="Lee J.M."/>
            <person name="Cheong K."/>
            <person name="Shin H.-S."/>
            <person name="Kim S.-B."/>
            <person name="Han K."/>
            <person name="Lee J."/>
            <person name="Park M."/>
            <person name="Lee H.-A."/>
            <person name="Lee H.-Y."/>
            <person name="Lee Y."/>
            <person name="Oh S."/>
            <person name="Lee J.H."/>
            <person name="Choi E."/>
            <person name="Choi E."/>
            <person name="Lee S.E."/>
            <person name="Jeon J."/>
            <person name="Kim H."/>
            <person name="Choi G."/>
            <person name="Song H."/>
            <person name="Lee J."/>
            <person name="Lee S.-C."/>
            <person name="Kwon J.-K."/>
            <person name="Lee H.-Y."/>
            <person name="Koo N."/>
            <person name="Hong Y."/>
            <person name="Kim R.W."/>
            <person name="Kang W.-H."/>
            <person name="Huh J.H."/>
            <person name="Kang B.-C."/>
            <person name="Yang T.-J."/>
            <person name="Lee Y.-H."/>
            <person name="Bennetzen J.L."/>
            <person name="Choi D."/>
        </authorList>
    </citation>
    <scope>NUCLEOTIDE SEQUENCE [LARGE SCALE GENOMIC DNA]</scope>
    <source>
        <strain evidence="4">cv. PBC81</strain>
    </source>
</reference>
<evidence type="ECO:0000313" key="3">
    <source>
        <dbReference type="EMBL" id="PHT34004.1"/>
    </source>
</evidence>
<dbReference type="InterPro" id="IPR002885">
    <property type="entry name" value="PPR_rpt"/>
</dbReference>
<dbReference type="AlphaFoldDB" id="A0A2G2VM06"/>
<keyword evidence="4" id="KW-1185">Reference proteome</keyword>
<evidence type="ECO:0000256" key="1">
    <source>
        <dbReference type="ARBA" id="ARBA00022737"/>
    </source>
</evidence>
<proteinExistence type="predicted"/>
<dbReference type="PANTHER" id="PTHR46862:SF5">
    <property type="entry name" value="OS02G0170000 PROTEIN"/>
    <property type="match status" value="1"/>
</dbReference>
<dbReference type="OrthoDB" id="185373at2759"/>
<dbReference type="PROSITE" id="PS51375">
    <property type="entry name" value="PPR"/>
    <property type="match status" value="2"/>
</dbReference>